<dbReference type="InterPro" id="IPR027417">
    <property type="entry name" value="P-loop_NTPase"/>
</dbReference>
<name>A0A9D1H4J5_9FIRM</name>
<reference evidence="1" key="1">
    <citation type="submission" date="2020-10" db="EMBL/GenBank/DDBJ databases">
        <authorList>
            <person name="Gilroy R."/>
        </authorList>
    </citation>
    <scope>NUCLEOTIDE SEQUENCE</scope>
    <source>
        <strain evidence="1">CHK181-108</strain>
    </source>
</reference>
<accession>A0A9D1H4J5</accession>
<sequence length="250" mass="28532">MPFVFCVCAAYAAEWRNRMYNIAGINVDMTPKYPRTLRQSEAYLTDADSKAEIRIRLSDEFLEQRQKENPHLTLEDCEYIWLGSEFYELMPEFGGLLLHSSAVVYGGEGFLFSAPCGTGKSTHTQLWLKRFEGAYILNDDKPAIKYTKDGFYVYGTPFSGKTDLNVNEGVPLRGVCILERGEKNSIRRAEPEEALFGILNQTVRPVSEERMDKLLKILDKLVTDVPVYRLYCNMDIEAAEVAYKGMTENK</sequence>
<dbReference type="SUPFAM" id="SSF53795">
    <property type="entry name" value="PEP carboxykinase-like"/>
    <property type="match status" value="1"/>
</dbReference>
<dbReference type="AlphaFoldDB" id="A0A9D1H4J5"/>
<gene>
    <name evidence="1" type="ORF">IAA60_09005</name>
</gene>
<dbReference type="EMBL" id="DVLU01000097">
    <property type="protein sequence ID" value="HIT86021.1"/>
    <property type="molecule type" value="Genomic_DNA"/>
</dbReference>
<organism evidence="1 2">
    <name type="scientific">Candidatus Ornithomonoglobus intestinigallinarum</name>
    <dbReference type="NCBI Taxonomy" id="2840894"/>
    <lineage>
        <taxon>Bacteria</taxon>
        <taxon>Bacillati</taxon>
        <taxon>Bacillota</taxon>
        <taxon>Clostridia</taxon>
        <taxon>Candidatus Ornithomonoglobus</taxon>
    </lineage>
</organism>
<evidence type="ECO:0008006" key="3">
    <source>
        <dbReference type="Google" id="ProtNLM"/>
    </source>
</evidence>
<evidence type="ECO:0000313" key="2">
    <source>
        <dbReference type="Proteomes" id="UP000824165"/>
    </source>
</evidence>
<reference evidence="1" key="2">
    <citation type="journal article" date="2021" name="PeerJ">
        <title>Extensive microbial diversity within the chicken gut microbiome revealed by metagenomics and culture.</title>
        <authorList>
            <person name="Gilroy R."/>
            <person name="Ravi A."/>
            <person name="Getino M."/>
            <person name="Pursley I."/>
            <person name="Horton D.L."/>
            <person name="Alikhan N.F."/>
            <person name="Baker D."/>
            <person name="Gharbi K."/>
            <person name="Hall N."/>
            <person name="Watson M."/>
            <person name="Adriaenssens E.M."/>
            <person name="Foster-Nyarko E."/>
            <person name="Jarju S."/>
            <person name="Secka A."/>
            <person name="Antonio M."/>
            <person name="Oren A."/>
            <person name="Chaudhuri R.R."/>
            <person name="La Ragione R."/>
            <person name="Hildebrand F."/>
            <person name="Pallen M.J."/>
        </authorList>
    </citation>
    <scope>NUCLEOTIDE SEQUENCE</scope>
    <source>
        <strain evidence="1">CHK181-108</strain>
    </source>
</reference>
<dbReference type="Gene3D" id="3.40.50.300">
    <property type="entry name" value="P-loop containing nucleotide triphosphate hydrolases"/>
    <property type="match status" value="1"/>
</dbReference>
<proteinExistence type="predicted"/>
<dbReference type="Proteomes" id="UP000824165">
    <property type="component" value="Unassembled WGS sequence"/>
</dbReference>
<comment type="caution">
    <text evidence="1">The sequence shown here is derived from an EMBL/GenBank/DDBJ whole genome shotgun (WGS) entry which is preliminary data.</text>
</comment>
<evidence type="ECO:0000313" key="1">
    <source>
        <dbReference type="EMBL" id="HIT86021.1"/>
    </source>
</evidence>
<protein>
    <recommendedName>
        <fullName evidence="3">SynChlorMet cassette protein ScmC</fullName>
    </recommendedName>
</protein>